<dbReference type="AlphaFoldDB" id="A0A9W8MJS0"/>
<evidence type="ECO:0000313" key="3">
    <source>
        <dbReference type="Proteomes" id="UP001140091"/>
    </source>
</evidence>
<dbReference type="OrthoDB" id="5357220at2759"/>
<feature type="compositionally biased region" description="Pro residues" evidence="1">
    <location>
        <begin position="246"/>
        <end position="255"/>
    </location>
</feature>
<dbReference type="Pfam" id="PF08045">
    <property type="entry name" value="CDC14"/>
    <property type="match status" value="1"/>
</dbReference>
<evidence type="ECO:0008006" key="4">
    <source>
        <dbReference type="Google" id="ProtNLM"/>
    </source>
</evidence>
<name>A0A9W8MJS0_9AGAR</name>
<gene>
    <name evidence="2" type="ORF">H1R20_g2563</name>
</gene>
<feature type="non-terminal residue" evidence="2">
    <location>
        <position position="1"/>
    </location>
</feature>
<keyword evidence="3" id="KW-1185">Reference proteome</keyword>
<comment type="caution">
    <text evidence="2">The sequence shown here is derived from an EMBL/GenBank/DDBJ whole genome shotgun (WGS) entry which is preliminary data.</text>
</comment>
<dbReference type="PANTHER" id="PTHR34065:SF1">
    <property type="entry name" value="CELL DIVISION CONTROL PROTEIN 14"/>
    <property type="match status" value="1"/>
</dbReference>
<dbReference type="InterPro" id="IPR012535">
    <property type="entry name" value="Cell_div_Cdc14"/>
</dbReference>
<dbReference type="PANTHER" id="PTHR34065">
    <property type="entry name" value="CELL DIVISION CONTROL PROTEIN 14"/>
    <property type="match status" value="1"/>
</dbReference>
<dbReference type="Proteomes" id="UP001140091">
    <property type="component" value="Unassembled WGS sequence"/>
</dbReference>
<evidence type="ECO:0000256" key="1">
    <source>
        <dbReference type="SAM" id="MobiDB-lite"/>
    </source>
</evidence>
<evidence type="ECO:0000313" key="2">
    <source>
        <dbReference type="EMBL" id="KAJ2934520.1"/>
    </source>
</evidence>
<sequence>MGDVLWKLRESLQEALDQIASSRSSLEIRSKAFETIERHLASALSKQDDNETLDHFLALQYTFECNVPLRLLSWITTATQQLDTFAKGLTAGSDSQPPESHKLELFILTDQITQALSLIQGISLCHTASKDSLGRKYALEVLVDLLMASRHLPTVPNGSDRDPARKLKSSAPPLTSIVLDSLLCILVDSSTALRAFETANGPQAVVRILKRAGTPREVRMKCLEFLYFYLLDETNPTTSTEESEPEPSPTPPQLPTAPATPVRPPKSYLGMNGTPRRPPSSILAVGIRKFNIIILIDVIECLVVNRCELGLLIPRKIGCSPTTFTVP</sequence>
<proteinExistence type="predicted"/>
<accession>A0A9W8MJS0</accession>
<dbReference type="EMBL" id="JANBPK010000716">
    <property type="protein sequence ID" value="KAJ2934520.1"/>
    <property type="molecule type" value="Genomic_DNA"/>
</dbReference>
<feature type="region of interest" description="Disordered" evidence="1">
    <location>
        <begin position="236"/>
        <end position="274"/>
    </location>
</feature>
<reference evidence="2" key="1">
    <citation type="submission" date="2022-06" db="EMBL/GenBank/DDBJ databases">
        <title>Genome Sequence of Candolleomyces eurysporus.</title>
        <authorList>
            <person name="Buettner E."/>
        </authorList>
    </citation>
    <scope>NUCLEOTIDE SEQUENCE</scope>
    <source>
        <strain evidence="2">VTCC 930004</strain>
    </source>
</reference>
<organism evidence="2 3">
    <name type="scientific">Candolleomyces eurysporus</name>
    <dbReference type="NCBI Taxonomy" id="2828524"/>
    <lineage>
        <taxon>Eukaryota</taxon>
        <taxon>Fungi</taxon>
        <taxon>Dikarya</taxon>
        <taxon>Basidiomycota</taxon>
        <taxon>Agaricomycotina</taxon>
        <taxon>Agaricomycetes</taxon>
        <taxon>Agaricomycetidae</taxon>
        <taxon>Agaricales</taxon>
        <taxon>Agaricineae</taxon>
        <taxon>Psathyrellaceae</taxon>
        <taxon>Candolleomyces</taxon>
    </lineage>
</organism>
<protein>
    <recommendedName>
        <fullName evidence="4">Cell division control protein 14</fullName>
    </recommendedName>
</protein>